<evidence type="ECO:0000256" key="2">
    <source>
        <dbReference type="ARBA" id="ARBA00023186"/>
    </source>
</evidence>
<accession>A0A517KXW3</accession>
<dbReference type="PANTHER" id="PTHR14021">
    <property type="entry name" value="IRON-SULFUR CLUSTER CO-CHAPERONE PROTEIN HSCB"/>
    <property type="match status" value="1"/>
</dbReference>
<evidence type="ECO:0000256" key="1">
    <source>
        <dbReference type="ARBA" id="ARBA00010476"/>
    </source>
</evidence>
<reference evidence="5 6" key="1">
    <citation type="submission" date="2019-07" db="EMBL/GenBank/DDBJ databases">
        <title>Finished genome of Venturia effusa.</title>
        <authorList>
            <person name="Young C.A."/>
            <person name="Cox M.P."/>
            <person name="Ganley A.R.D."/>
            <person name="David W.J."/>
        </authorList>
    </citation>
    <scope>NUCLEOTIDE SEQUENCE [LARGE SCALE GENOMIC DNA]</scope>
    <source>
        <strain evidence="6">albino</strain>
    </source>
</reference>
<feature type="compositionally biased region" description="Polar residues" evidence="3">
    <location>
        <begin position="170"/>
        <end position="181"/>
    </location>
</feature>
<dbReference type="InterPro" id="IPR001623">
    <property type="entry name" value="DnaJ_domain"/>
</dbReference>
<dbReference type="Pfam" id="PF07743">
    <property type="entry name" value="HSCB_C"/>
    <property type="match status" value="1"/>
</dbReference>
<keyword evidence="2" id="KW-0143">Chaperone</keyword>
<dbReference type="InterPro" id="IPR036386">
    <property type="entry name" value="HscB_C_sf"/>
</dbReference>
<proteinExistence type="inferred from homology"/>
<dbReference type="PROSITE" id="PS50076">
    <property type="entry name" value="DNAJ_2"/>
    <property type="match status" value="1"/>
</dbReference>
<dbReference type="Gene3D" id="1.20.1280.20">
    <property type="entry name" value="HscB, C-terminal domain"/>
    <property type="match status" value="1"/>
</dbReference>
<feature type="compositionally biased region" description="Polar residues" evidence="3">
    <location>
        <begin position="429"/>
        <end position="446"/>
    </location>
</feature>
<dbReference type="GO" id="GO:0051087">
    <property type="term" value="F:protein-folding chaperone binding"/>
    <property type="evidence" value="ECO:0007669"/>
    <property type="project" value="InterPro"/>
</dbReference>
<dbReference type="SUPFAM" id="SSF46565">
    <property type="entry name" value="Chaperone J-domain"/>
    <property type="match status" value="1"/>
</dbReference>
<dbReference type="SMART" id="SM00271">
    <property type="entry name" value="DnaJ"/>
    <property type="match status" value="1"/>
</dbReference>
<dbReference type="SUPFAM" id="SSF47144">
    <property type="entry name" value="HSC20 (HSCB), C-terminal oligomerisation domain"/>
    <property type="match status" value="1"/>
</dbReference>
<dbReference type="OrthoDB" id="5396360at2759"/>
<keyword evidence="6" id="KW-1185">Reference proteome</keyword>
<feature type="region of interest" description="Disordered" evidence="3">
    <location>
        <begin position="1"/>
        <end position="54"/>
    </location>
</feature>
<dbReference type="InterPro" id="IPR004640">
    <property type="entry name" value="HscB"/>
</dbReference>
<feature type="region of interest" description="Disordered" evidence="3">
    <location>
        <begin position="796"/>
        <end position="899"/>
    </location>
</feature>
<dbReference type="GO" id="GO:0005739">
    <property type="term" value="C:mitochondrion"/>
    <property type="evidence" value="ECO:0007669"/>
    <property type="project" value="TreeGrafter"/>
</dbReference>
<organism evidence="5 6">
    <name type="scientific">Venturia effusa</name>
    <dbReference type="NCBI Taxonomy" id="50376"/>
    <lineage>
        <taxon>Eukaryota</taxon>
        <taxon>Fungi</taxon>
        <taxon>Dikarya</taxon>
        <taxon>Ascomycota</taxon>
        <taxon>Pezizomycotina</taxon>
        <taxon>Dothideomycetes</taxon>
        <taxon>Pleosporomycetidae</taxon>
        <taxon>Venturiales</taxon>
        <taxon>Venturiaceae</taxon>
        <taxon>Venturia</taxon>
    </lineage>
</organism>
<name>A0A517KXW3_9PEZI</name>
<evidence type="ECO:0000313" key="5">
    <source>
        <dbReference type="EMBL" id="QDS68219.1"/>
    </source>
</evidence>
<dbReference type="AlphaFoldDB" id="A0A517KXW3"/>
<dbReference type="InterPro" id="IPR009073">
    <property type="entry name" value="HscB_oligo_C"/>
</dbReference>
<feature type="compositionally biased region" description="Basic and acidic residues" evidence="3">
    <location>
        <begin position="734"/>
        <end position="743"/>
    </location>
</feature>
<gene>
    <name evidence="5" type="ORF">FKW77_010581</name>
</gene>
<feature type="compositionally biased region" description="Polar residues" evidence="3">
    <location>
        <begin position="562"/>
        <end position="580"/>
    </location>
</feature>
<comment type="similarity">
    <text evidence="1">Belongs to the HscB family.</text>
</comment>
<feature type="compositionally biased region" description="Polar residues" evidence="3">
    <location>
        <begin position="816"/>
        <end position="828"/>
    </location>
</feature>
<evidence type="ECO:0000313" key="6">
    <source>
        <dbReference type="Proteomes" id="UP000316270"/>
    </source>
</evidence>
<feature type="compositionally biased region" description="Polar residues" evidence="3">
    <location>
        <begin position="796"/>
        <end position="806"/>
    </location>
</feature>
<dbReference type="PANTHER" id="PTHR14021:SF15">
    <property type="entry name" value="IRON-SULFUR CLUSTER CO-CHAPERONE PROTEIN HSCB"/>
    <property type="match status" value="1"/>
</dbReference>
<feature type="compositionally biased region" description="Basic and acidic residues" evidence="3">
    <location>
        <begin position="520"/>
        <end position="529"/>
    </location>
</feature>
<feature type="compositionally biased region" description="Basic residues" evidence="3">
    <location>
        <begin position="609"/>
        <end position="624"/>
    </location>
</feature>
<feature type="region of interest" description="Disordered" evidence="3">
    <location>
        <begin position="162"/>
        <end position="181"/>
    </location>
</feature>
<evidence type="ECO:0000256" key="3">
    <source>
        <dbReference type="SAM" id="MobiDB-lite"/>
    </source>
</evidence>
<feature type="compositionally biased region" description="Polar residues" evidence="3">
    <location>
        <begin position="1"/>
        <end position="25"/>
    </location>
</feature>
<dbReference type="EMBL" id="CP042185">
    <property type="protein sequence ID" value="QDS68219.1"/>
    <property type="molecule type" value="Genomic_DNA"/>
</dbReference>
<evidence type="ECO:0000259" key="4">
    <source>
        <dbReference type="PROSITE" id="PS50076"/>
    </source>
</evidence>
<feature type="compositionally biased region" description="Basic and acidic residues" evidence="3">
    <location>
        <begin position="841"/>
        <end position="862"/>
    </location>
</feature>
<feature type="compositionally biased region" description="Polar residues" evidence="3">
    <location>
        <begin position="744"/>
        <end position="766"/>
    </location>
</feature>
<dbReference type="GO" id="GO:0051259">
    <property type="term" value="P:protein complex oligomerization"/>
    <property type="evidence" value="ECO:0007669"/>
    <property type="project" value="InterPro"/>
</dbReference>
<dbReference type="InterPro" id="IPR036869">
    <property type="entry name" value="J_dom_sf"/>
</dbReference>
<feature type="compositionally biased region" description="Polar residues" evidence="3">
    <location>
        <begin position="38"/>
        <end position="54"/>
    </location>
</feature>
<dbReference type="Gene3D" id="1.10.287.110">
    <property type="entry name" value="DnaJ domain"/>
    <property type="match status" value="1"/>
</dbReference>
<protein>
    <recommendedName>
        <fullName evidence="4">J domain-containing protein</fullName>
    </recommendedName>
</protein>
<feature type="compositionally biased region" description="Basic and acidic residues" evidence="3">
    <location>
        <begin position="710"/>
        <end position="719"/>
    </location>
</feature>
<sequence>MSPTTPRVASQSPIVIADSDTSSSFAPAVDRSRPQPHRLSSSQTPSTPARQHFGNQPATLLDMAVDEDHRTSSSPERSTIAFCACGSEFGQFYNSWSKVTGSYYLPWTVGSYSCSGLHRKLKPKPASNDSALANCERDFFKLPKIELKSDVTGQLVEAIIESGQPDASYHQEQPASSDRATMETSLENPVALARKYSAAQMANPLLPPQLRPGTSEETRRFDPMISRPLIPHASHQAQKSMFHDRDPPPQNRHNERAGPFASPVNGHMHINGHPGSPRNGYPSNIAVKLEAIDRLQTQVNLNRATLESCTRDIARVDSNIIRLQASFSEHFEGLRREIIQSRINPQPQPVQQGDRMDDEAFAVFSDALSSVQTKANEVDSLRLQMVDIKRRIKRLEEVQANAPAAPPTSNDRAPFPSGARESSVHHTPVVQTAVISDAPRTTTPSRQEARPYGNLRGRLPSQTPDVVHSSYAGHVEPTSGGWVSVNHGAKRGFSNGMDRRSDAEETPIGSPKRQKLTPLEPRHQYEAAHEPGPLRFDRMDTDESIQSQSQSQRHPAEIQNPYPDSTNPSTFVPYTDQLSPEDTWRSESQRAATAGSALVKSRAYSSPRGRPRGSGRGRGGRPRKSLPNDREMMTRQVTPEWEKETWTGAQVRADGFYYPGGDRGALLRRGSLGGQGQPSQATSPPGSMGDPYGHAKKTRTKPIRNSDGVLIRKDGRPDMRSQSSAANLRKVHARKEEEKRMESNSRTSPMSAFGTRVTSPNSQNSGEQERTHYALSRMFPHGVEEHRGVLTSSEHYFASASHSPTESKLPAMRAQSEGSAETGGSTLEPSHFREQPSQQGDLEREQVEHQVESTVEAGRDEAVADNSSPVEPQREQSTGSLPREHGSTEPPVVPAAAAGADAVQSTDDVAAVHTPVSNVLEPSSTTQPADVTIPSTDNIQLSTPQTHYDFFPNTFPSGPPPKGHFSVDTRALRNEFLKLQAQAHPDLHPAERKKQAEALSSRINEAYKTLQSPLLRAQYLLSLRGETAHEDDAAKLGDASEDQDLLMEVLELREAIEEAQVQEEVDAIKRENEERVRESVRVLEEAFKADDIDTARREAVKLRYWINVEETLHAWEEGKPAPLLQH</sequence>
<dbReference type="CDD" id="cd06257">
    <property type="entry name" value="DnaJ"/>
    <property type="match status" value="1"/>
</dbReference>
<feature type="region of interest" description="Disordered" evidence="3">
    <location>
        <begin position="398"/>
        <end position="639"/>
    </location>
</feature>
<feature type="compositionally biased region" description="Polar residues" evidence="3">
    <location>
        <begin position="865"/>
        <end position="880"/>
    </location>
</feature>
<feature type="compositionally biased region" description="Polar residues" evidence="3">
    <location>
        <begin position="544"/>
        <end position="553"/>
    </location>
</feature>
<feature type="domain" description="J" evidence="4">
    <location>
        <begin position="946"/>
        <end position="1023"/>
    </location>
</feature>
<dbReference type="GO" id="GO:0001671">
    <property type="term" value="F:ATPase activator activity"/>
    <property type="evidence" value="ECO:0007669"/>
    <property type="project" value="InterPro"/>
</dbReference>
<dbReference type="NCBIfam" id="TIGR00714">
    <property type="entry name" value="hscB"/>
    <property type="match status" value="1"/>
</dbReference>
<dbReference type="STRING" id="50376.A0A517KXW3"/>
<dbReference type="Proteomes" id="UP000316270">
    <property type="component" value="Chromosome 1"/>
</dbReference>
<feature type="region of interest" description="Disordered" evidence="3">
    <location>
        <begin position="660"/>
        <end position="774"/>
    </location>
</feature>
<dbReference type="GO" id="GO:0044571">
    <property type="term" value="P:[2Fe-2S] cluster assembly"/>
    <property type="evidence" value="ECO:0007669"/>
    <property type="project" value="InterPro"/>
</dbReference>